<dbReference type="AlphaFoldDB" id="A0A9N7JMT3"/>
<reference evidence="3" key="2">
    <citation type="submission" date="2022-06" db="EMBL/GenBank/DDBJ databases">
        <authorList>
            <person name="Holder M.E."/>
            <person name="Ajami N.J."/>
            <person name="Petrosino J.F."/>
        </authorList>
    </citation>
    <scope>NUCLEOTIDE SEQUENCE</scope>
    <source>
        <strain evidence="3">RMA 8861</strain>
    </source>
</reference>
<dbReference type="Proteomes" id="UP000280586">
    <property type="component" value="Chromosome"/>
</dbReference>
<dbReference type="NCBIfam" id="NF010681">
    <property type="entry name" value="PRK14081.1"/>
    <property type="match status" value="1"/>
</dbReference>
<dbReference type="RefSeq" id="WP_066676716.1">
    <property type="nucleotide sequence ID" value="NZ_CABMIZ010000018.1"/>
</dbReference>
<dbReference type="EMBL" id="CP023671">
    <property type="protein sequence ID" value="AYE34671.1"/>
    <property type="molecule type" value="Genomic_DNA"/>
</dbReference>
<dbReference type="Proteomes" id="UP001055437">
    <property type="component" value="Chromosome"/>
</dbReference>
<reference evidence="2 4" key="1">
    <citation type="submission" date="2017-09" db="EMBL/GenBank/DDBJ databases">
        <authorList>
            <person name="Thomas P."/>
            <person name="Seyboldt C."/>
        </authorList>
    </citation>
    <scope>NUCLEOTIDE SEQUENCE [LARGE SCALE GENOMIC DNA]</scope>
    <source>
        <strain evidence="2 4">DSM 7534</strain>
    </source>
</reference>
<dbReference type="EMBL" id="CP099799">
    <property type="protein sequence ID" value="USS01263.1"/>
    <property type="molecule type" value="Genomic_DNA"/>
</dbReference>
<dbReference type="GeneID" id="303560945"/>
<evidence type="ECO:0000313" key="5">
    <source>
        <dbReference type="Proteomes" id="UP001055437"/>
    </source>
</evidence>
<keyword evidence="5" id="KW-1185">Reference proteome</keyword>
<dbReference type="OrthoDB" id="1925648at2"/>
<dbReference type="InterPro" id="IPR011123">
    <property type="entry name" value="Y_Y_Y"/>
</dbReference>
<sequence>MGEVLITFDKENITDINDEINIKAIVEDKETGLEYKFLEGVDGLWNQIQDFSRSNICTWRPKEEGKYIIMVQVKKEKSKKSFEFLGKREYEVNPKKNKSLIKGIILDKASLIVGEKLNIEVKTEEKLALYRFWISGQQGWELLRDYTTENKLTYTACNPGEQEVLIECKMPDSENNVDEFETVKFNINEMVKVEVVDFQCLTENLLVGEEILFKVVSNCDENRTLLYKFLRVDKNGRVRCIQDYSTRNIVSFIEKEQGEYRLLCLVRDIFSNKEYDDRAIIVYDIKPYKEIVIKNFSSDIIEPQISGTKITFKAIVDGGKQKVYRYIVEGQIAEDSGYIRRDEFEWQTQAEGEYKITLQVKDLSYEGEYEDKKTITYKIEKKADKPVKIVDVISNKARNCVIGEPVNIKVKAEGGTAIRYSFIVFKDGVEKERSDYGSANWVNFTPEEYGEYEVEVRVLDKYSSKEYDSHSFLYLKVREYMPAEIDYVLPSPKEIYLVGDNIELETIVQNTKSVLLRYVTKINGHEVEDTGYVNTKRLKIKPKCPGKYTFCIYAKNVKCKEDYDSKKEVSLYVHEATPVTNTKINIISKEINVNKEVAFEISSNGGKEVCYEVYIMEKGNWVRAQEYSRKKYYTFIPFSVGKYRLMVLSKSYYRNSTYEDYDSIEFEVKY</sequence>
<dbReference type="KEGG" id="csep:CP523_09670"/>
<feature type="domain" description="Two component regulator three Y" evidence="1">
    <location>
        <begin position="128"/>
        <end position="187"/>
    </location>
</feature>
<feature type="domain" description="Two component regulator three Y" evidence="1">
    <location>
        <begin position="30"/>
        <end position="83"/>
    </location>
</feature>
<evidence type="ECO:0000313" key="3">
    <source>
        <dbReference type="EMBL" id="USS01263.1"/>
    </source>
</evidence>
<proteinExistence type="predicted"/>
<evidence type="ECO:0000313" key="2">
    <source>
        <dbReference type="EMBL" id="AYE34671.1"/>
    </source>
</evidence>
<feature type="domain" description="Two component regulator three Y" evidence="1">
    <location>
        <begin position="221"/>
        <end position="285"/>
    </location>
</feature>
<name>A0A9N7JMT3_CLOSE</name>
<accession>A0A9N7JMT3</accession>
<evidence type="ECO:0000259" key="1">
    <source>
        <dbReference type="Pfam" id="PF07495"/>
    </source>
</evidence>
<feature type="domain" description="Two component regulator three Y" evidence="1">
    <location>
        <begin position="413"/>
        <end position="471"/>
    </location>
</feature>
<protein>
    <submittedName>
        <fullName evidence="2">Triple tyrosine motif-containing protein</fullName>
    </submittedName>
</protein>
<dbReference type="Pfam" id="PF07495">
    <property type="entry name" value="Y_Y_Y"/>
    <property type="match status" value="5"/>
</dbReference>
<evidence type="ECO:0000313" key="4">
    <source>
        <dbReference type="Proteomes" id="UP000280586"/>
    </source>
</evidence>
<gene>
    <name evidence="2" type="ORF">CP523_09670</name>
    <name evidence="3" type="ORF">NH397_02010</name>
</gene>
<organism evidence="2 4">
    <name type="scientific">Clostridium septicum</name>
    <dbReference type="NCBI Taxonomy" id="1504"/>
    <lineage>
        <taxon>Bacteria</taxon>
        <taxon>Bacillati</taxon>
        <taxon>Bacillota</taxon>
        <taxon>Clostridia</taxon>
        <taxon>Eubacteriales</taxon>
        <taxon>Clostridiaceae</taxon>
        <taxon>Clostridium</taxon>
    </lineage>
</organism>
<feature type="domain" description="Two component regulator three Y" evidence="1">
    <location>
        <begin position="510"/>
        <end position="573"/>
    </location>
</feature>